<reference evidence="1 2" key="1">
    <citation type="submission" date="2013-12" db="EMBL/GenBank/DDBJ databases">
        <authorList>
            <person name="Brown-Elliot B."/>
            <person name="Wallace R."/>
            <person name="Lenaerts A."/>
            <person name="Ordway D."/>
            <person name="DeGroote M.A."/>
            <person name="Parker T."/>
            <person name="Sizemore C."/>
            <person name="Tallon L.J."/>
            <person name="Sadzewicz L.K."/>
            <person name="Sengamalay N."/>
            <person name="Fraser C.M."/>
            <person name="Hine E."/>
            <person name="Shefchek K.A."/>
            <person name="Das S.P."/>
            <person name="Tettelin H."/>
        </authorList>
    </citation>
    <scope>NUCLEOTIDE SEQUENCE [LARGE SCALE GENOMIC DNA]</scope>
    <source>
        <strain evidence="1 2">662</strain>
    </source>
</reference>
<proteinExistence type="predicted"/>
<evidence type="ECO:0000313" key="2">
    <source>
        <dbReference type="Proteomes" id="UP000020561"/>
    </source>
</evidence>
<dbReference type="PATRIC" id="fig|1299326.3.peg.6435"/>
<protein>
    <submittedName>
        <fullName evidence="1">Uncharacterized protein</fullName>
    </submittedName>
</protein>
<accession>X7Y119</accession>
<dbReference type="AlphaFoldDB" id="X7Y119"/>
<dbReference type="Proteomes" id="UP000020561">
    <property type="component" value="Unassembled WGS sequence"/>
</dbReference>
<sequence length="53" mass="5748">MPRVLIALAQFCGDRPWPRGCRGERCPDGVGCVVRLAFALSMVDGWQSVSPDA</sequence>
<organism evidence="1 2">
    <name type="scientific">Mycobacterium kansasii 662</name>
    <dbReference type="NCBI Taxonomy" id="1299326"/>
    <lineage>
        <taxon>Bacteria</taxon>
        <taxon>Bacillati</taxon>
        <taxon>Actinomycetota</taxon>
        <taxon>Actinomycetes</taxon>
        <taxon>Mycobacteriales</taxon>
        <taxon>Mycobacteriaceae</taxon>
        <taxon>Mycobacterium</taxon>
    </lineage>
</organism>
<gene>
    <name evidence="1" type="ORF">I545_6697</name>
</gene>
<evidence type="ECO:0000313" key="1">
    <source>
        <dbReference type="EMBL" id="EUA00125.1"/>
    </source>
</evidence>
<name>X7Y119_MYCKA</name>
<dbReference type="EMBL" id="JAOA01000024">
    <property type="protein sequence ID" value="EUA00125.1"/>
    <property type="molecule type" value="Genomic_DNA"/>
</dbReference>
<comment type="caution">
    <text evidence="1">The sequence shown here is derived from an EMBL/GenBank/DDBJ whole genome shotgun (WGS) entry which is preliminary data.</text>
</comment>